<proteinExistence type="predicted"/>
<dbReference type="EMBL" id="LJHD01000309">
    <property type="protein sequence ID" value="ONI37865.1"/>
    <property type="molecule type" value="Genomic_DNA"/>
</dbReference>
<evidence type="ECO:0000313" key="2">
    <source>
        <dbReference type="Proteomes" id="UP000188637"/>
    </source>
</evidence>
<sequence>MYFLLLTIIIIAFTSLGLPNALLGAAWPSMYKSLNVPISYMGIITAIVATSIVLSSLKSDYLTKKYGSNLTIVFSMLITAVALFGFSMSKTFLISCLYAIPLGIGTGITYVGINHYVALNYEVHHMRWLHLSWGFCASVGPYIMMLSLNYLDSWNNAYKIVAVLQIIVAFCLILSMPFWKKKQILKDEIRIIKIRELLQIRGVINMLFILFFLCSLEYTTKTWTSTYIIGRHGIDIDFSIGHQSTIYLGIAIRRFTLNFLSKKSMGYKNLVRSSIFITFVGIGLINFKPLCLLGFSIISLGLAPILPAIIHYTPHNFGEKHAGALIGLEIASTYVGGIFAPAIFGFMLEYFKIEVYPIYLFVLTLLMVLACEKFNSKITKLS</sequence>
<accession>A0ACC8X7Z0</accession>
<reference evidence="1" key="1">
    <citation type="submission" date="2016-08" db="EMBL/GenBank/DDBJ databases">
        <authorList>
            <person name="Ngugi D.K."/>
            <person name="Miyake S."/>
            <person name="Stingl U."/>
        </authorList>
    </citation>
    <scope>NUCLEOTIDE SEQUENCE</scope>
    <source>
        <strain evidence="1">SCG-D08WGA-EpuloA1</strain>
    </source>
</reference>
<comment type="caution">
    <text evidence="1">The sequence shown here is derived from an EMBL/GenBank/DDBJ whole genome shotgun (WGS) entry which is preliminary data.</text>
</comment>
<gene>
    <name evidence="1" type="ORF">AN640_03015</name>
</gene>
<name>A0ACC8X7Z0_9FIRM</name>
<organism evidence="1 2">
    <name type="scientific">Candidatus Epulonipiscium fishelsonii</name>
    <dbReference type="NCBI Taxonomy" id="77094"/>
    <lineage>
        <taxon>Bacteria</taxon>
        <taxon>Bacillati</taxon>
        <taxon>Bacillota</taxon>
        <taxon>Clostridia</taxon>
        <taxon>Lachnospirales</taxon>
        <taxon>Lachnospiraceae</taxon>
        <taxon>Candidatus Epulonipiscium</taxon>
    </lineage>
</organism>
<evidence type="ECO:0000313" key="1">
    <source>
        <dbReference type="EMBL" id="ONI37865.1"/>
    </source>
</evidence>
<dbReference type="Proteomes" id="UP000188637">
    <property type="component" value="Unassembled WGS sequence"/>
</dbReference>
<keyword evidence="2" id="KW-1185">Reference proteome</keyword>
<protein>
    <submittedName>
        <fullName evidence="1">Uncharacterized protein</fullName>
    </submittedName>
</protein>